<evidence type="ECO:0000313" key="4">
    <source>
        <dbReference type="Proteomes" id="UP000317940"/>
    </source>
</evidence>
<proteinExistence type="inferred from homology"/>
<dbReference type="Proteomes" id="UP000317940">
    <property type="component" value="Unassembled WGS sequence"/>
</dbReference>
<reference evidence="3 4" key="1">
    <citation type="submission" date="2019-06" db="EMBL/GenBank/DDBJ databases">
        <title>Sequencing the genomes of 1000 actinobacteria strains.</title>
        <authorList>
            <person name="Klenk H.-P."/>
        </authorList>
    </citation>
    <scope>NUCLEOTIDE SEQUENCE [LARGE SCALE GENOMIC DNA]</scope>
    <source>
        <strain evidence="3 4">DSM 44826</strain>
    </source>
</reference>
<dbReference type="PRINTS" id="PR01438">
    <property type="entry name" value="UNVRSLSTRESS"/>
</dbReference>
<gene>
    <name evidence="3" type="ORF">FHX73_115120</name>
</gene>
<evidence type="ECO:0000259" key="2">
    <source>
        <dbReference type="Pfam" id="PF00582"/>
    </source>
</evidence>
<dbReference type="InterPro" id="IPR014729">
    <property type="entry name" value="Rossmann-like_a/b/a_fold"/>
</dbReference>
<dbReference type="Gene3D" id="3.40.50.620">
    <property type="entry name" value="HUPs"/>
    <property type="match status" value="1"/>
</dbReference>
<sequence length="151" mass="15463">MTRRIVVGVDGSPAAAAALRWAARQAAMTGADVLEAVSAWEIPSYYALAGTVPPATDEANPQMLCARALRDAVSANLGDKPDVPVSELVLPGPAATALLRQAEGAELLVVGSRGLGGFTGVLLGSISRHVVEHAPCPVTVVRAEWADGRTG</sequence>
<dbReference type="OrthoDB" id="6174426at2"/>
<protein>
    <submittedName>
        <fullName evidence="3">Nucleotide-binding universal stress UspA family protein</fullName>
    </submittedName>
</protein>
<evidence type="ECO:0000313" key="3">
    <source>
        <dbReference type="EMBL" id="TWG01228.1"/>
    </source>
</evidence>
<dbReference type="RefSeq" id="WP_145907287.1">
    <property type="nucleotide sequence ID" value="NZ_BAAAMZ010000040.1"/>
</dbReference>
<dbReference type="PANTHER" id="PTHR46268:SF6">
    <property type="entry name" value="UNIVERSAL STRESS PROTEIN UP12"/>
    <property type="match status" value="1"/>
</dbReference>
<organism evidence="3 4">
    <name type="scientific">Kitasatospora viridis</name>
    <dbReference type="NCBI Taxonomy" id="281105"/>
    <lineage>
        <taxon>Bacteria</taxon>
        <taxon>Bacillati</taxon>
        <taxon>Actinomycetota</taxon>
        <taxon>Actinomycetes</taxon>
        <taxon>Kitasatosporales</taxon>
        <taxon>Streptomycetaceae</taxon>
        <taxon>Kitasatospora</taxon>
    </lineage>
</organism>
<comment type="caution">
    <text evidence="3">The sequence shown here is derived from an EMBL/GenBank/DDBJ whole genome shotgun (WGS) entry which is preliminary data.</text>
</comment>
<comment type="similarity">
    <text evidence="1">Belongs to the universal stress protein A family.</text>
</comment>
<keyword evidence="4" id="KW-1185">Reference proteome</keyword>
<dbReference type="EMBL" id="VIWT01000001">
    <property type="protein sequence ID" value="TWG01228.1"/>
    <property type="molecule type" value="Genomic_DNA"/>
</dbReference>
<dbReference type="AlphaFoldDB" id="A0A561UPD0"/>
<evidence type="ECO:0000256" key="1">
    <source>
        <dbReference type="ARBA" id="ARBA00008791"/>
    </source>
</evidence>
<dbReference type="Pfam" id="PF00582">
    <property type="entry name" value="Usp"/>
    <property type="match status" value="1"/>
</dbReference>
<dbReference type="PANTHER" id="PTHR46268">
    <property type="entry name" value="STRESS RESPONSE PROTEIN NHAX"/>
    <property type="match status" value="1"/>
</dbReference>
<feature type="domain" description="UspA" evidence="2">
    <location>
        <begin position="1"/>
        <end position="142"/>
    </location>
</feature>
<dbReference type="SUPFAM" id="SSF52402">
    <property type="entry name" value="Adenine nucleotide alpha hydrolases-like"/>
    <property type="match status" value="1"/>
</dbReference>
<accession>A0A561UPD0</accession>
<dbReference type="InterPro" id="IPR006016">
    <property type="entry name" value="UspA"/>
</dbReference>
<dbReference type="InterPro" id="IPR006015">
    <property type="entry name" value="Universal_stress_UspA"/>
</dbReference>
<name>A0A561UPD0_9ACTN</name>